<protein>
    <submittedName>
        <fullName evidence="6">Acid protease</fullName>
    </submittedName>
</protein>
<keyword evidence="3" id="KW-1133">Transmembrane helix</keyword>
<dbReference type="AlphaFoldDB" id="A0A6A7B1Y4"/>
<dbReference type="PANTHER" id="PTHR47966">
    <property type="entry name" value="BETA-SITE APP-CLEAVING ENZYME, ISOFORM A-RELATED"/>
    <property type="match status" value="1"/>
</dbReference>
<dbReference type="EMBL" id="MU006318">
    <property type="protein sequence ID" value="KAF2848435.1"/>
    <property type="molecule type" value="Genomic_DNA"/>
</dbReference>
<keyword evidence="3" id="KW-0812">Transmembrane</keyword>
<feature type="compositionally biased region" description="Low complexity" evidence="2">
    <location>
        <begin position="694"/>
        <end position="703"/>
    </location>
</feature>
<dbReference type="Gene3D" id="2.40.70.10">
    <property type="entry name" value="Acid Proteases"/>
    <property type="match status" value="2"/>
</dbReference>
<feature type="domain" description="Peptidase A1" evidence="5">
    <location>
        <begin position="73"/>
        <end position="432"/>
    </location>
</feature>
<dbReference type="PRINTS" id="PR00792">
    <property type="entry name" value="PEPSIN"/>
</dbReference>
<dbReference type="PANTHER" id="PTHR47966:SF51">
    <property type="entry name" value="BETA-SITE APP-CLEAVING ENZYME, ISOFORM A-RELATED"/>
    <property type="match status" value="1"/>
</dbReference>
<dbReference type="Pfam" id="PF00026">
    <property type="entry name" value="Asp"/>
    <property type="match status" value="1"/>
</dbReference>
<evidence type="ECO:0000259" key="5">
    <source>
        <dbReference type="PROSITE" id="PS51767"/>
    </source>
</evidence>
<feature type="region of interest" description="Disordered" evidence="2">
    <location>
        <begin position="642"/>
        <end position="715"/>
    </location>
</feature>
<evidence type="ECO:0000256" key="1">
    <source>
        <dbReference type="ARBA" id="ARBA00007447"/>
    </source>
</evidence>
<feature type="transmembrane region" description="Helical" evidence="3">
    <location>
        <begin position="469"/>
        <end position="493"/>
    </location>
</feature>
<evidence type="ECO:0000313" key="7">
    <source>
        <dbReference type="Proteomes" id="UP000799423"/>
    </source>
</evidence>
<dbReference type="Proteomes" id="UP000799423">
    <property type="component" value="Unassembled WGS sequence"/>
</dbReference>
<comment type="similarity">
    <text evidence="1">Belongs to the peptidase A1 family.</text>
</comment>
<dbReference type="PROSITE" id="PS51767">
    <property type="entry name" value="PEPTIDASE_A1"/>
    <property type="match status" value="1"/>
</dbReference>
<evidence type="ECO:0000256" key="3">
    <source>
        <dbReference type="SAM" id="Phobius"/>
    </source>
</evidence>
<sequence>MLLSRATRGSLLTTGSLFAVLVFLPCIAAEYLQQNITNATGYNVKLRPGVASIPAPVSVAPDQDWMGIDGSWNTFSLFIGEPRQNARVLVSTASQQIWAVNRLACVSNITDPSTGQVTQYNVLNSECENSRGLLFNVTESSTWTEKGYYQLWVEKALGLAGNGLYGFDSVAMGFPGEEGPSTLNSTIGTLVSANFWLGHIGVHHKPTNFSAFEAPVPSYLMNLFDQGSIPSMSFGYTAGAQYHGQTVLGSLTLGGYDSSRIVPNDLTFIFAPNNERDLVVGVAGLTANTTKQSNIDLLKRNDLNMFIDSTVAELWLPVEICQAFEEAFELQYDADTDLYLVNDALHEKLLAQNPSLTFTLGQQYRTDSTVQITLPYAALDLVAAPPYRGLQEHTRYFPIRRGNMTSQWVLGRTFLQEAYLTVDWERQNFSLSAIDWTFGNPIDLRAIIDTKYLEPPADQSEKSGLSSQVIIGVSVGSVFIFVFVLSVFGWCLWRRRRKQKLEANTAQYEADLAAAAASKKANTERLDKPPSSPVQEHEDTTMVFPKAELPGVSTVHHIMGNREKESLAINEVDGTERQIYEMPGDVPEPQEAGGRQLSEKETMVVRERMYNGFDPNNTPGVSPIGDEAPRRLAPVSPTEVTLLNGRMPSHSNVSPITPRTPRDGALLEASDTFFQLPPYQPRSGRRTEAEDELLSPISPLESSTDTSRRRFSYES</sequence>
<keyword evidence="4" id="KW-0732">Signal</keyword>
<dbReference type="InterPro" id="IPR033121">
    <property type="entry name" value="PEPTIDASE_A1"/>
</dbReference>
<dbReference type="GO" id="GO:0006508">
    <property type="term" value="P:proteolysis"/>
    <property type="evidence" value="ECO:0007669"/>
    <property type="project" value="UniProtKB-KW"/>
</dbReference>
<keyword evidence="6" id="KW-0645">Protease</keyword>
<feature type="chain" id="PRO_5025554608" evidence="4">
    <location>
        <begin position="30"/>
        <end position="715"/>
    </location>
</feature>
<accession>A0A6A7B1Y4</accession>
<gene>
    <name evidence="6" type="ORF">T440DRAFT_401486</name>
</gene>
<keyword evidence="7" id="KW-1185">Reference proteome</keyword>
<reference evidence="6" key="1">
    <citation type="submission" date="2020-01" db="EMBL/GenBank/DDBJ databases">
        <authorList>
            <consortium name="DOE Joint Genome Institute"/>
            <person name="Haridas S."/>
            <person name="Albert R."/>
            <person name="Binder M."/>
            <person name="Bloem J."/>
            <person name="Labutti K."/>
            <person name="Salamov A."/>
            <person name="Andreopoulos B."/>
            <person name="Baker S.E."/>
            <person name="Barry K."/>
            <person name="Bills G."/>
            <person name="Bluhm B.H."/>
            <person name="Cannon C."/>
            <person name="Castanera R."/>
            <person name="Culley D.E."/>
            <person name="Daum C."/>
            <person name="Ezra D."/>
            <person name="Gonzalez J.B."/>
            <person name="Henrissat B."/>
            <person name="Kuo A."/>
            <person name="Liang C."/>
            <person name="Lipzen A."/>
            <person name="Lutzoni F."/>
            <person name="Magnuson J."/>
            <person name="Mondo S."/>
            <person name="Nolan M."/>
            <person name="Ohm R."/>
            <person name="Pangilinan J."/>
            <person name="Park H.-J."/>
            <person name="Ramirez L."/>
            <person name="Alfaro M."/>
            <person name="Sun H."/>
            <person name="Tritt A."/>
            <person name="Yoshinaga Y."/>
            <person name="Zwiers L.-H."/>
            <person name="Turgeon B.G."/>
            <person name="Goodwin S.B."/>
            <person name="Spatafora J.W."/>
            <person name="Crous P.W."/>
            <person name="Grigoriev I.V."/>
        </authorList>
    </citation>
    <scope>NUCLEOTIDE SEQUENCE</scope>
    <source>
        <strain evidence="6">IPT5</strain>
    </source>
</reference>
<keyword evidence="3" id="KW-0472">Membrane</keyword>
<feature type="signal peptide" evidence="4">
    <location>
        <begin position="1"/>
        <end position="29"/>
    </location>
</feature>
<evidence type="ECO:0000256" key="2">
    <source>
        <dbReference type="SAM" id="MobiDB-lite"/>
    </source>
</evidence>
<feature type="compositionally biased region" description="Basic and acidic residues" evidence="2">
    <location>
        <begin position="706"/>
        <end position="715"/>
    </location>
</feature>
<organism evidence="6 7">
    <name type="scientific">Plenodomus tracheiphilus IPT5</name>
    <dbReference type="NCBI Taxonomy" id="1408161"/>
    <lineage>
        <taxon>Eukaryota</taxon>
        <taxon>Fungi</taxon>
        <taxon>Dikarya</taxon>
        <taxon>Ascomycota</taxon>
        <taxon>Pezizomycotina</taxon>
        <taxon>Dothideomycetes</taxon>
        <taxon>Pleosporomycetidae</taxon>
        <taxon>Pleosporales</taxon>
        <taxon>Pleosporineae</taxon>
        <taxon>Leptosphaeriaceae</taxon>
        <taxon>Plenodomus</taxon>
    </lineage>
</organism>
<evidence type="ECO:0000313" key="6">
    <source>
        <dbReference type="EMBL" id="KAF2848435.1"/>
    </source>
</evidence>
<dbReference type="SUPFAM" id="SSF50630">
    <property type="entry name" value="Acid proteases"/>
    <property type="match status" value="1"/>
</dbReference>
<keyword evidence="6" id="KW-0378">Hydrolase</keyword>
<dbReference type="InterPro" id="IPR001461">
    <property type="entry name" value="Aspartic_peptidase_A1"/>
</dbReference>
<dbReference type="GO" id="GO:0004190">
    <property type="term" value="F:aspartic-type endopeptidase activity"/>
    <property type="evidence" value="ECO:0007669"/>
    <property type="project" value="InterPro"/>
</dbReference>
<dbReference type="OrthoDB" id="4074350at2759"/>
<proteinExistence type="inferred from homology"/>
<feature type="region of interest" description="Disordered" evidence="2">
    <location>
        <begin position="519"/>
        <end position="539"/>
    </location>
</feature>
<evidence type="ECO:0000256" key="4">
    <source>
        <dbReference type="SAM" id="SignalP"/>
    </source>
</evidence>
<dbReference type="GO" id="GO:0000324">
    <property type="term" value="C:fungal-type vacuole"/>
    <property type="evidence" value="ECO:0007669"/>
    <property type="project" value="TreeGrafter"/>
</dbReference>
<name>A0A6A7B1Y4_9PLEO</name>
<dbReference type="InterPro" id="IPR021109">
    <property type="entry name" value="Peptidase_aspartic_dom_sf"/>
</dbReference>
<feature type="region of interest" description="Disordered" evidence="2">
    <location>
        <begin position="611"/>
        <end position="630"/>
    </location>
</feature>